<dbReference type="KEGG" id="pchm:VFPPC_07457"/>
<reference evidence="3 4" key="1">
    <citation type="journal article" date="2016" name="PLoS Pathog.">
        <title>Biosynthesis of antibiotic leucinostatins in bio-control fungus Purpureocillium lilacinum and their inhibition on phytophthora revealed by genome mining.</title>
        <authorList>
            <person name="Wang G."/>
            <person name="Liu Z."/>
            <person name="Lin R."/>
            <person name="Li E."/>
            <person name="Mao Z."/>
            <person name="Ling J."/>
            <person name="Yang Y."/>
            <person name="Yin W.B."/>
            <person name="Xie B."/>
        </authorList>
    </citation>
    <scope>NUCLEOTIDE SEQUENCE [LARGE SCALE GENOMIC DNA]</scope>
    <source>
        <strain evidence="3">170</strain>
    </source>
</reference>
<feature type="signal peptide" evidence="1">
    <location>
        <begin position="1"/>
        <end position="17"/>
    </location>
</feature>
<keyword evidence="4" id="KW-1185">Reference proteome</keyword>
<protein>
    <submittedName>
        <fullName evidence="3">Glycoside hydrolase family 79</fullName>
    </submittedName>
</protein>
<feature type="domain" description="Beta-glucuronidase C-terminal" evidence="2">
    <location>
        <begin position="387"/>
        <end position="489"/>
    </location>
</feature>
<proteinExistence type="predicted"/>
<evidence type="ECO:0000313" key="4">
    <source>
        <dbReference type="Proteomes" id="UP000078397"/>
    </source>
</evidence>
<dbReference type="SUPFAM" id="SSF51445">
    <property type="entry name" value="(Trans)glycosidases"/>
    <property type="match status" value="1"/>
</dbReference>
<accession>A0A179FKE6</accession>
<dbReference type="RefSeq" id="XP_018142895.1">
    <property type="nucleotide sequence ID" value="XM_018286310.1"/>
</dbReference>
<gene>
    <name evidence="3" type="ORF">VFPPC_07457</name>
</gene>
<dbReference type="PANTHER" id="PTHR36183:SF2">
    <property type="entry name" value="BETA-GLUCURONIDASE C-TERMINAL DOMAIN-CONTAINING PROTEIN"/>
    <property type="match status" value="1"/>
</dbReference>
<dbReference type="InterPro" id="IPR031728">
    <property type="entry name" value="GlcAase_C"/>
</dbReference>
<dbReference type="PANTHER" id="PTHR36183">
    <property type="entry name" value="BETA-GLUCURONIDASE"/>
    <property type="match status" value="1"/>
</dbReference>
<evidence type="ECO:0000313" key="3">
    <source>
        <dbReference type="EMBL" id="OAQ65808.1"/>
    </source>
</evidence>
<comment type="caution">
    <text evidence="3">The sequence shown here is derived from an EMBL/GenBank/DDBJ whole genome shotgun (WGS) entry which is preliminary data.</text>
</comment>
<dbReference type="InterPro" id="IPR017853">
    <property type="entry name" value="GH"/>
</dbReference>
<dbReference type="AlphaFoldDB" id="A0A179FKE6"/>
<dbReference type="Pfam" id="PF16862">
    <property type="entry name" value="Glyco_hydro_79C"/>
    <property type="match status" value="1"/>
</dbReference>
<dbReference type="GeneID" id="28850304"/>
<dbReference type="InterPro" id="IPR013780">
    <property type="entry name" value="Glyco_hydro_b"/>
</dbReference>
<keyword evidence="3" id="KW-0378">Hydrolase</keyword>
<sequence>MARYMLFAALMLPASLAAPQQVTPGLFSSYVSLSIELIGFPSWAGTKASRNEFSNNLINNLVEAQGAPMVVRVGGNSADRAIYDSTLKTPTASSCKNADPGAWQCIGTSFFDSYGAFPKGTLYSHNFNLATWNSSGFATLQATVPLACKALQGQLEIFEVGNEPDLFTGNRRPSDYSVSQYVSEWKNETARFESFLRQACPDMAKNVKYMFPSVSSPGAKLHGPDIFKALGTADSKKISQISVHNYMGGATQPGVTLQGTLMNHTAVVKSITSHVNYAKSVSSVNADYVIGEHNSLYGGGAAGLSDTFGAALWAMEFSLYAASTGVIKRVHFHQSIGSPYAAWSPVNPARTNAPYYGKLAAATFLADSKSIKVQVIAVDGNKDTDVAYGAYVNGDLKRIAVLNLKQYDQGTRGQKKHSIKVKAGSTWVAKRLTADGAKLTTGATFNGFKYEADSVGKAAKVNGKTTDEVVKADGKGNLAITVKDSEAVVLVRK</sequence>
<feature type="chain" id="PRO_5008101817" evidence="1">
    <location>
        <begin position="18"/>
        <end position="493"/>
    </location>
</feature>
<dbReference type="Gene3D" id="3.20.20.80">
    <property type="entry name" value="Glycosidases"/>
    <property type="match status" value="1"/>
</dbReference>
<dbReference type="EMBL" id="LSBJ02000004">
    <property type="protein sequence ID" value="OAQ65808.1"/>
    <property type="molecule type" value="Genomic_DNA"/>
</dbReference>
<name>A0A179FKE6_METCM</name>
<dbReference type="Gene3D" id="2.60.40.1180">
    <property type="entry name" value="Golgi alpha-mannosidase II"/>
    <property type="match status" value="1"/>
</dbReference>
<keyword evidence="1" id="KW-0732">Signal</keyword>
<evidence type="ECO:0000259" key="2">
    <source>
        <dbReference type="Pfam" id="PF16862"/>
    </source>
</evidence>
<organism evidence="3 4">
    <name type="scientific">Pochonia chlamydosporia 170</name>
    <dbReference type="NCBI Taxonomy" id="1380566"/>
    <lineage>
        <taxon>Eukaryota</taxon>
        <taxon>Fungi</taxon>
        <taxon>Dikarya</taxon>
        <taxon>Ascomycota</taxon>
        <taxon>Pezizomycotina</taxon>
        <taxon>Sordariomycetes</taxon>
        <taxon>Hypocreomycetidae</taxon>
        <taxon>Hypocreales</taxon>
        <taxon>Clavicipitaceae</taxon>
        <taxon>Pochonia</taxon>
    </lineage>
</organism>
<dbReference type="Proteomes" id="UP000078397">
    <property type="component" value="Unassembled WGS sequence"/>
</dbReference>
<dbReference type="InterPro" id="IPR052974">
    <property type="entry name" value="GH79_Enzymes"/>
</dbReference>
<dbReference type="OrthoDB" id="2796951at2759"/>
<evidence type="ECO:0000256" key="1">
    <source>
        <dbReference type="SAM" id="SignalP"/>
    </source>
</evidence>
<dbReference type="GO" id="GO:0016787">
    <property type="term" value="F:hydrolase activity"/>
    <property type="evidence" value="ECO:0007669"/>
    <property type="project" value="UniProtKB-KW"/>
</dbReference>